<evidence type="ECO:0000313" key="11">
    <source>
        <dbReference type="Proteomes" id="UP000274504"/>
    </source>
</evidence>
<evidence type="ECO:0000256" key="8">
    <source>
        <dbReference type="ARBA" id="ARBA00023303"/>
    </source>
</evidence>
<proteinExistence type="predicted"/>
<dbReference type="WBParaSite" id="HDID_0000095901-mRNA-1">
    <property type="protein sequence ID" value="HDID_0000095901-mRNA-1"/>
    <property type="gene ID" value="HDID_0000095901"/>
</dbReference>
<reference evidence="12" key="1">
    <citation type="submission" date="2017-02" db="UniProtKB">
        <authorList>
            <consortium name="WormBaseParasite"/>
        </authorList>
    </citation>
    <scope>IDENTIFICATION</scope>
</reference>
<evidence type="ECO:0000256" key="3">
    <source>
        <dbReference type="ARBA" id="ARBA00022692"/>
    </source>
</evidence>
<evidence type="ECO:0000256" key="2">
    <source>
        <dbReference type="ARBA" id="ARBA00022448"/>
    </source>
</evidence>
<sequence length="106" mass="12780">MFASFCSQDHKEKACVTSTCHRRVEDNRYVVDLFRMRLLSRTKFRCYVSGKFHSHEALMDKFHRPQTIFHSAFWPGLIFIASLVLLLMTLFFHRYRSWKHHSLLLD</sequence>
<dbReference type="GO" id="GO:0015269">
    <property type="term" value="F:calcium-activated potassium channel activity"/>
    <property type="evidence" value="ECO:0007669"/>
    <property type="project" value="InterPro"/>
</dbReference>
<dbReference type="Proteomes" id="UP000274504">
    <property type="component" value="Unassembled WGS sequence"/>
</dbReference>
<organism evidence="12">
    <name type="scientific">Hymenolepis diminuta</name>
    <name type="common">Rat tapeworm</name>
    <dbReference type="NCBI Taxonomy" id="6216"/>
    <lineage>
        <taxon>Eukaryota</taxon>
        <taxon>Metazoa</taxon>
        <taxon>Spiralia</taxon>
        <taxon>Lophotrochozoa</taxon>
        <taxon>Platyhelminthes</taxon>
        <taxon>Cestoda</taxon>
        <taxon>Eucestoda</taxon>
        <taxon>Cyclophyllidea</taxon>
        <taxon>Hymenolepididae</taxon>
        <taxon>Hymenolepis</taxon>
    </lineage>
</organism>
<evidence type="ECO:0000256" key="9">
    <source>
        <dbReference type="SAM" id="Phobius"/>
    </source>
</evidence>
<evidence type="ECO:0000256" key="4">
    <source>
        <dbReference type="ARBA" id="ARBA00022989"/>
    </source>
</evidence>
<keyword evidence="7" id="KW-0325">Glycoprotein</keyword>
<comment type="subcellular location">
    <subcellularLocation>
        <location evidence="1">Membrane</location>
        <topology evidence="1">Multi-pass membrane protein</topology>
    </subcellularLocation>
</comment>
<protein>
    <submittedName>
        <fullName evidence="12">Calcium-activated potassium channel subunit alpha-1</fullName>
    </submittedName>
</protein>
<evidence type="ECO:0000256" key="6">
    <source>
        <dbReference type="ARBA" id="ARBA00023136"/>
    </source>
</evidence>
<keyword evidence="5" id="KW-0406">Ion transport</keyword>
<name>A0A0R3S9M1_HYMDI</name>
<evidence type="ECO:0000256" key="5">
    <source>
        <dbReference type="ARBA" id="ARBA00023065"/>
    </source>
</evidence>
<keyword evidence="8" id="KW-0407">Ion channel</keyword>
<evidence type="ECO:0000313" key="10">
    <source>
        <dbReference type="EMBL" id="VDL18421.1"/>
    </source>
</evidence>
<feature type="transmembrane region" description="Helical" evidence="9">
    <location>
        <begin position="72"/>
        <end position="92"/>
    </location>
</feature>
<dbReference type="GO" id="GO:0016020">
    <property type="term" value="C:membrane"/>
    <property type="evidence" value="ECO:0007669"/>
    <property type="project" value="UniProtKB-SubCell"/>
</dbReference>
<keyword evidence="3 9" id="KW-0812">Transmembrane</keyword>
<keyword evidence="4 9" id="KW-1133">Transmembrane helix</keyword>
<evidence type="ECO:0000256" key="1">
    <source>
        <dbReference type="ARBA" id="ARBA00004141"/>
    </source>
</evidence>
<accession>A0A0R3S9M1</accession>
<keyword evidence="2" id="KW-0813">Transport</keyword>
<dbReference type="AlphaFoldDB" id="A0A0R3S9M1"/>
<keyword evidence="6 9" id="KW-0472">Membrane</keyword>
<dbReference type="EMBL" id="UYSG01000150">
    <property type="protein sequence ID" value="VDL18421.1"/>
    <property type="molecule type" value="Genomic_DNA"/>
</dbReference>
<evidence type="ECO:0000313" key="12">
    <source>
        <dbReference type="WBParaSite" id="HDID_0000095901-mRNA-1"/>
    </source>
</evidence>
<evidence type="ECO:0000256" key="7">
    <source>
        <dbReference type="ARBA" id="ARBA00023180"/>
    </source>
</evidence>
<dbReference type="InterPro" id="IPR003930">
    <property type="entry name" value="K_chnl_Ca-activ_BK_bsu"/>
</dbReference>
<dbReference type="Pfam" id="PF03185">
    <property type="entry name" value="CaKB"/>
    <property type="match status" value="1"/>
</dbReference>
<gene>
    <name evidence="10" type="ORF">HDID_LOCUS960</name>
</gene>
<reference evidence="10 11" key="2">
    <citation type="submission" date="2018-11" db="EMBL/GenBank/DDBJ databases">
        <authorList>
            <consortium name="Pathogen Informatics"/>
        </authorList>
    </citation>
    <scope>NUCLEOTIDE SEQUENCE [LARGE SCALE GENOMIC DNA]</scope>
</reference>